<name>A0ABR7RQG0_9PROT</name>
<accession>A0ABR7RQG0</accession>
<evidence type="ECO:0000259" key="2">
    <source>
        <dbReference type="Pfam" id="PF13441"/>
    </source>
</evidence>
<dbReference type="EMBL" id="JACTVA010000034">
    <property type="protein sequence ID" value="MBC9208524.1"/>
    <property type="molecule type" value="Genomic_DNA"/>
</dbReference>
<feature type="domain" description="YMGG-like Gly-zipper" evidence="2">
    <location>
        <begin position="60"/>
        <end position="99"/>
    </location>
</feature>
<evidence type="ECO:0000313" key="3">
    <source>
        <dbReference type="EMBL" id="MBC9208524.1"/>
    </source>
</evidence>
<feature type="signal peptide" evidence="1">
    <location>
        <begin position="1"/>
        <end position="19"/>
    </location>
</feature>
<organism evidence="3 4">
    <name type="scientific">Teichococcus aerophilus</name>
    <dbReference type="NCBI Taxonomy" id="1224513"/>
    <lineage>
        <taxon>Bacteria</taxon>
        <taxon>Pseudomonadati</taxon>
        <taxon>Pseudomonadota</taxon>
        <taxon>Alphaproteobacteria</taxon>
        <taxon>Acetobacterales</taxon>
        <taxon>Roseomonadaceae</taxon>
        <taxon>Roseomonas</taxon>
    </lineage>
</organism>
<gene>
    <name evidence="3" type="ORF">IBL26_16875</name>
</gene>
<dbReference type="InterPro" id="IPR027367">
    <property type="entry name" value="Gly-zipper_YMGG"/>
</dbReference>
<proteinExistence type="predicted"/>
<evidence type="ECO:0000313" key="4">
    <source>
        <dbReference type="Proteomes" id="UP000626026"/>
    </source>
</evidence>
<sequence>MPVQARRAVAVFTSLSLLAGCATPLTRDGRIGSDDGTDSCRTQLVALDSTGNFFGEDILKGAALGAVGGALLGGAIGQNWRGAAIGAAAGAAAGAAGGYLYAQQQRNQDQASLRASIASDLERENAELDRTQLAFDQLMDCRFSQAQQIRASVANGSLDRASGQAQMAQLRERTQREIALAQTISQNVNKRGAEFDTAVETISPGTTKAALAAREVPLRSVQVSRPTSIRLRPDAASPEIGTVAARQSVQARPASGNFALVETTNGQRGYVTTDSFASRRSLGTPRVTPTGVSGDARSLAASNIARRDNFAESVTQAQTAAASGFELAAG</sequence>
<feature type="chain" id="PRO_5045164557" description="YMGG-like Gly-zipper domain-containing protein" evidence="1">
    <location>
        <begin position="20"/>
        <end position="330"/>
    </location>
</feature>
<dbReference type="RefSeq" id="WP_187785676.1">
    <property type="nucleotide sequence ID" value="NZ_JACTVA010000034.1"/>
</dbReference>
<dbReference type="PROSITE" id="PS51257">
    <property type="entry name" value="PROKAR_LIPOPROTEIN"/>
    <property type="match status" value="1"/>
</dbReference>
<keyword evidence="4" id="KW-1185">Reference proteome</keyword>
<comment type="caution">
    <text evidence="3">The sequence shown here is derived from an EMBL/GenBank/DDBJ whole genome shotgun (WGS) entry which is preliminary data.</text>
</comment>
<protein>
    <recommendedName>
        <fullName evidence="2">YMGG-like Gly-zipper domain-containing protein</fullName>
    </recommendedName>
</protein>
<keyword evidence="1" id="KW-0732">Signal</keyword>
<dbReference type="Proteomes" id="UP000626026">
    <property type="component" value="Unassembled WGS sequence"/>
</dbReference>
<dbReference type="Pfam" id="PF13441">
    <property type="entry name" value="Gly-zipper_YMGG"/>
    <property type="match status" value="1"/>
</dbReference>
<evidence type="ECO:0000256" key="1">
    <source>
        <dbReference type="SAM" id="SignalP"/>
    </source>
</evidence>
<reference evidence="3 4" key="1">
    <citation type="journal article" date="2013" name="Int. J. Syst. Evol. Microbiol.">
        <title>Roseomonas aerophila sp. nov., isolated from air.</title>
        <authorList>
            <person name="Kim S.J."/>
            <person name="Weon H.Y."/>
            <person name="Ahn J.H."/>
            <person name="Hong S.B."/>
            <person name="Seok S.J."/>
            <person name="Whang K.S."/>
            <person name="Kwon S.W."/>
        </authorList>
    </citation>
    <scope>NUCLEOTIDE SEQUENCE [LARGE SCALE GENOMIC DNA]</scope>
    <source>
        <strain evidence="3 4">NBRC 108923</strain>
    </source>
</reference>